<dbReference type="CDD" id="cd08645">
    <property type="entry name" value="FMT_core_GART"/>
    <property type="match status" value="1"/>
</dbReference>
<dbReference type="PANTHER" id="PTHR43369">
    <property type="entry name" value="PHOSPHORIBOSYLGLYCINAMIDE FORMYLTRANSFERASE"/>
    <property type="match status" value="1"/>
</dbReference>
<dbReference type="Proteomes" id="UP001500657">
    <property type="component" value="Unassembled WGS sequence"/>
</dbReference>
<evidence type="ECO:0000256" key="6">
    <source>
        <dbReference type="HAMAP-Rule" id="MF_01930"/>
    </source>
</evidence>
<feature type="binding site" evidence="6">
    <location>
        <begin position="31"/>
        <end position="33"/>
    </location>
    <ligand>
        <name>N(1)-(5-phospho-beta-D-ribosyl)glycinamide</name>
        <dbReference type="ChEBI" id="CHEBI:143788"/>
    </ligand>
</feature>
<evidence type="ECO:0000259" key="7">
    <source>
        <dbReference type="Pfam" id="PF00551"/>
    </source>
</evidence>
<name>A0ABP3EDK9_9GAMM</name>
<evidence type="ECO:0000256" key="3">
    <source>
        <dbReference type="ARBA" id="ARBA00022755"/>
    </source>
</evidence>
<feature type="binding site" evidence="6">
    <location>
        <position position="126"/>
    </location>
    <ligand>
        <name>(6R)-10-formyltetrahydrofolate</name>
        <dbReference type="ChEBI" id="CHEBI:195366"/>
    </ligand>
</feature>
<keyword evidence="9" id="KW-1185">Reference proteome</keyword>
<keyword evidence="3 6" id="KW-0658">Purine biosynthesis</keyword>
<accession>A0ABP3EDK9</accession>
<comment type="similarity">
    <text evidence="4 6">Belongs to the GART family.</text>
</comment>
<dbReference type="InterPro" id="IPR001555">
    <property type="entry name" value="GART_AS"/>
</dbReference>
<dbReference type="HAMAP" id="MF_01930">
    <property type="entry name" value="PurN"/>
    <property type="match status" value="1"/>
</dbReference>
<evidence type="ECO:0000256" key="2">
    <source>
        <dbReference type="ARBA" id="ARBA00022679"/>
    </source>
</evidence>
<feature type="active site" description="Proton donor" evidence="6">
    <location>
        <position position="128"/>
    </location>
</feature>
<dbReference type="RefSeq" id="WP_425543723.1">
    <property type="nucleotide sequence ID" value="NZ_BAAAFO010000003.1"/>
</dbReference>
<feature type="binding site" evidence="6">
    <location>
        <position position="84"/>
    </location>
    <ligand>
        <name>(6R)-10-formyltetrahydrofolate</name>
        <dbReference type="ChEBI" id="CHEBI:195366"/>
    </ligand>
</feature>
<evidence type="ECO:0000256" key="5">
    <source>
        <dbReference type="ARBA" id="ARBA00047664"/>
    </source>
</evidence>
<comment type="pathway">
    <text evidence="1 6">Purine metabolism; IMP biosynthesis via de novo pathway; N(2)-formyl-N(1)-(5-phospho-D-ribosyl)glycinamide from N(1)-(5-phospho-D-ribosyl)glycinamide (10-formyl THF route): step 1/1.</text>
</comment>
<dbReference type="EMBL" id="BAAAFO010000003">
    <property type="protein sequence ID" value="GAA0257773.1"/>
    <property type="molecule type" value="Genomic_DNA"/>
</dbReference>
<reference evidence="9" key="1">
    <citation type="journal article" date="2019" name="Int. J. Syst. Evol. Microbiol.">
        <title>The Global Catalogue of Microorganisms (GCM) 10K type strain sequencing project: providing services to taxonomists for standard genome sequencing and annotation.</title>
        <authorList>
            <consortium name="The Broad Institute Genomics Platform"/>
            <consortium name="The Broad Institute Genome Sequencing Center for Infectious Disease"/>
            <person name="Wu L."/>
            <person name="Ma J."/>
        </authorList>
    </citation>
    <scope>NUCLEOTIDE SEQUENCE [LARGE SCALE GENOMIC DNA]</scope>
    <source>
        <strain evidence="9">JCM 16242</strain>
    </source>
</reference>
<dbReference type="InterPro" id="IPR002376">
    <property type="entry name" value="Formyl_transf_N"/>
</dbReference>
<comment type="function">
    <text evidence="6">Catalyzes the transfer of a formyl group from 10-formyltetrahydrofolate to 5-phospho-ribosyl-glycinamide (GAR), producing 5-phospho-ribosyl-N-formylglycinamide (FGAR) and tetrahydrofolate.</text>
</comment>
<feature type="domain" description="Formyl transferase N-terminal" evidence="7">
    <location>
        <begin position="22"/>
        <end position="201"/>
    </location>
</feature>
<organism evidence="8 9">
    <name type="scientific">Rhodanobacter caeni</name>
    <dbReference type="NCBI Taxonomy" id="657654"/>
    <lineage>
        <taxon>Bacteria</taxon>
        <taxon>Pseudomonadati</taxon>
        <taxon>Pseudomonadota</taxon>
        <taxon>Gammaproteobacteria</taxon>
        <taxon>Lysobacterales</taxon>
        <taxon>Rhodanobacteraceae</taxon>
        <taxon>Rhodanobacter</taxon>
    </lineage>
</organism>
<keyword evidence="2 6" id="KW-0808">Transferase</keyword>
<dbReference type="SUPFAM" id="SSF53328">
    <property type="entry name" value="Formyltransferase"/>
    <property type="match status" value="1"/>
</dbReference>
<evidence type="ECO:0000256" key="1">
    <source>
        <dbReference type="ARBA" id="ARBA00005054"/>
    </source>
</evidence>
<dbReference type="InterPro" id="IPR004607">
    <property type="entry name" value="GART"/>
</dbReference>
<evidence type="ECO:0000313" key="9">
    <source>
        <dbReference type="Proteomes" id="UP001500657"/>
    </source>
</evidence>
<dbReference type="NCBIfam" id="TIGR00639">
    <property type="entry name" value="PurN"/>
    <property type="match status" value="1"/>
</dbReference>
<dbReference type="Gene3D" id="3.40.50.170">
    <property type="entry name" value="Formyl transferase, N-terminal domain"/>
    <property type="match status" value="1"/>
</dbReference>
<evidence type="ECO:0000313" key="8">
    <source>
        <dbReference type="EMBL" id="GAA0257773.1"/>
    </source>
</evidence>
<dbReference type="InterPro" id="IPR036477">
    <property type="entry name" value="Formyl_transf_N_sf"/>
</dbReference>
<evidence type="ECO:0000256" key="4">
    <source>
        <dbReference type="ARBA" id="ARBA00038440"/>
    </source>
</evidence>
<sequence>MIATLSSTDVTDTGRAGATPLKVAVLASGRGSNLAALLAARDRGELPVEFVLVGSDKASAPALQLAETAGIATLALNPRNYPDRRSFDLDLFARVAASGAEVLVLAGFMRILDGDALTPWIGRVINIHPSLLPKYRGLHTHRRALEAGDREHGASVHFVTAELDGGPLIAQTRITIHPDDDEDSLAQRLLPLEHRLLPTVLSLMASRRLRWCDDGVQLDGQPLRAPLALGEHGLHLP</sequence>
<comment type="caution">
    <text evidence="8">The sequence shown here is derived from an EMBL/GenBank/DDBJ whole genome shotgun (WGS) entry which is preliminary data.</text>
</comment>
<feature type="binding site" evidence="6">
    <location>
        <begin position="109"/>
        <end position="112"/>
    </location>
    <ligand>
        <name>(6R)-10-formyltetrahydrofolate</name>
        <dbReference type="ChEBI" id="CHEBI:195366"/>
    </ligand>
</feature>
<proteinExistence type="inferred from homology"/>
<dbReference type="PANTHER" id="PTHR43369:SF2">
    <property type="entry name" value="PHOSPHORIBOSYLGLYCINAMIDE FORMYLTRANSFERASE"/>
    <property type="match status" value="1"/>
</dbReference>
<feature type="site" description="Raises pKa of active site His" evidence="6">
    <location>
        <position position="164"/>
    </location>
</feature>
<gene>
    <name evidence="6 8" type="primary">purN</name>
    <name evidence="8" type="ORF">GCM10009126_23720</name>
</gene>
<dbReference type="Pfam" id="PF00551">
    <property type="entry name" value="Formyl_trans_N"/>
    <property type="match status" value="1"/>
</dbReference>
<dbReference type="PROSITE" id="PS00373">
    <property type="entry name" value="GART"/>
    <property type="match status" value="1"/>
</dbReference>
<comment type="catalytic activity">
    <reaction evidence="5 6">
        <text>N(1)-(5-phospho-beta-D-ribosyl)glycinamide + (6R)-10-formyltetrahydrofolate = N(2)-formyl-N(1)-(5-phospho-beta-D-ribosyl)glycinamide + (6S)-5,6,7,8-tetrahydrofolate + H(+)</text>
        <dbReference type="Rhea" id="RHEA:15053"/>
        <dbReference type="ChEBI" id="CHEBI:15378"/>
        <dbReference type="ChEBI" id="CHEBI:57453"/>
        <dbReference type="ChEBI" id="CHEBI:143788"/>
        <dbReference type="ChEBI" id="CHEBI:147286"/>
        <dbReference type="ChEBI" id="CHEBI:195366"/>
        <dbReference type="EC" id="2.1.2.2"/>
    </reaction>
</comment>
<dbReference type="EC" id="2.1.2.2" evidence="6"/>
<protein>
    <recommendedName>
        <fullName evidence="6">Phosphoribosylglycinamide formyltransferase</fullName>
        <ecNumber evidence="6">2.1.2.2</ecNumber>
    </recommendedName>
    <alternativeName>
        <fullName evidence="6">5'-phosphoribosylglycinamide transformylase</fullName>
    </alternativeName>
    <alternativeName>
        <fullName evidence="6">GAR transformylase</fullName>
        <shortName evidence="6">GART</shortName>
    </alternativeName>
</protein>